<dbReference type="SUPFAM" id="SSF50129">
    <property type="entry name" value="GroES-like"/>
    <property type="match status" value="1"/>
</dbReference>
<organism evidence="3 4">
    <name type="scientific">Cryptosporangium phraense</name>
    <dbReference type="NCBI Taxonomy" id="2593070"/>
    <lineage>
        <taxon>Bacteria</taxon>
        <taxon>Bacillati</taxon>
        <taxon>Actinomycetota</taxon>
        <taxon>Actinomycetes</taxon>
        <taxon>Cryptosporangiales</taxon>
        <taxon>Cryptosporangiaceae</taxon>
        <taxon>Cryptosporangium</taxon>
    </lineage>
</organism>
<dbReference type="Gene3D" id="3.40.50.720">
    <property type="entry name" value="NAD(P)-binding Rossmann-like Domain"/>
    <property type="match status" value="1"/>
</dbReference>
<dbReference type="PANTHER" id="PTHR44154:SF1">
    <property type="entry name" value="QUINONE OXIDOREDUCTASE"/>
    <property type="match status" value="1"/>
</dbReference>
<keyword evidence="1" id="KW-0521">NADP</keyword>
<dbReference type="AlphaFoldDB" id="A0A545AX79"/>
<dbReference type="RefSeq" id="WP_142703337.1">
    <property type="nucleotide sequence ID" value="NZ_VIRS01000003.1"/>
</dbReference>
<dbReference type="PANTHER" id="PTHR44154">
    <property type="entry name" value="QUINONE OXIDOREDUCTASE"/>
    <property type="match status" value="1"/>
</dbReference>
<reference evidence="3 4" key="1">
    <citation type="submission" date="2019-07" db="EMBL/GenBank/DDBJ databases">
        <title>Cryptosporangium phraense sp. nov., isolated from plant litter.</title>
        <authorList>
            <person name="Suriyachadkun C."/>
        </authorList>
    </citation>
    <scope>NUCLEOTIDE SEQUENCE [LARGE SCALE GENOMIC DNA]</scope>
    <source>
        <strain evidence="3 4">A-T 5661</strain>
    </source>
</reference>
<evidence type="ECO:0000313" key="4">
    <source>
        <dbReference type="Proteomes" id="UP000317982"/>
    </source>
</evidence>
<dbReference type="OrthoDB" id="3727682at2"/>
<dbReference type="InterPro" id="IPR051603">
    <property type="entry name" value="Zinc-ADH_QOR/CCCR"/>
</dbReference>
<dbReference type="InterPro" id="IPR013154">
    <property type="entry name" value="ADH-like_N"/>
</dbReference>
<dbReference type="Proteomes" id="UP000317982">
    <property type="component" value="Unassembled WGS sequence"/>
</dbReference>
<dbReference type="Gene3D" id="3.90.180.10">
    <property type="entry name" value="Medium-chain alcohol dehydrogenases, catalytic domain"/>
    <property type="match status" value="1"/>
</dbReference>
<dbReference type="SUPFAM" id="SSF51735">
    <property type="entry name" value="NAD(P)-binding Rossmann-fold domains"/>
    <property type="match status" value="1"/>
</dbReference>
<gene>
    <name evidence="3" type="ORF">FL583_05390</name>
</gene>
<dbReference type="GO" id="GO:0016491">
    <property type="term" value="F:oxidoreductase activity"/>
    <property type="evidence" value="ECO:0007669"/>
    <property type="project" value="InterPro"/>
</dbReference>
<feature type="domain" description="Enoyl reductase (ER)" evidence="2">
    <location>
        <begin position="11"/>
        <end position="293"/>
    </location>
</feature>
<dbReference type="SMART" id="SM00829">
    <property type="entry name" value="PKS_ER"/>
    <property type="match status" value="1"/>
</dbReference>
<dbReference type="InterPro" id="IPR020843">
    <property type="entry name" value="ER"/>
</dbReference>
<dbReference type="EMBL" id="VIRS01000003">
    <property type="protein sequence ID" value="TQS45930.1"/>
    <property type="molecule type" value="Genomic_DNA"/>
</dbReference>
<sequence length="295" mass="29917">MSRAVVLSAYGAPDVLRPADVEMPEPGPGQIRIRVRAAGVGPTDLDIRAGHLQQAFPLTLPAVLGFEAAGVVDALGPGVTGVEAGDPVAAFLPGLGGYGDYALAATWAVKPDAVGWADAAALPASAEAAVGTLRQTGVTAGDTVLVLGGGGSVGLIATQLAVAAGARVLAVVGARDEQLISDVGAQPVRYDRPLAAQVKTPVDVVLDAAGHGLTDALALIKSPDRAITLADHTSGVRFSAPTPDRAPDALDVTLPLLAAKTLRLRAQREFPRDDAAAAHTELESGRLREKVVLVS</sequence>
<dbReference type="Pfam" id="PF13602">
    <property type="entry name" value="ADH_zinc_N_2"/>
    <property type="match status" value="1"/>
</dbReference>
<name>A0A545AX79_9ACTN</name>
<dbReference type="Pfam" id="PF08240">
    <property type="entry name" value="ADH_N"/>
    <property type="match status" value="1"/>
</dbReference>
<dbReference type="InterPro" id="IPR036291">
    <property type="entry name" value="NAD(P)-bd_dom_sf"/>
</dbReference>
<evidence type="ECO:0000256" key="1">
    <source>
        <dbReference type="ARBA" id="ARBA00022857"/>
    </source>
</evidence>
<dbReference type="InterPro" id="IPR011032">
    <property type="entry name" value="GroES-like_sf"/>
</dbReference>
<accession>A0A545AX79</accession>
<comment type="caution">
    <text evidence="3">The sequence shown here is derived from an EMBL/GenBank/DDBJ whole genome shotgun (WGS) entry which is preliminary data.</text>
</comment>
<keyword evidence="4" id="KW-1185">Reference proteome</keyword>
<evidence type="ECO:0000313" key="3">
    <source>
        <dbReference type="EMBL" id="TQS45930.1"/>
    </source>
</evidence>
<protein>
    <submittedName>
        <fullName evidence="3">Zinc-binding dehydrogenase</fullName>
    </submittedName>
</protein>
<dbReference type="InParanoid" id="A0A545AX79"/>
<proteinExistence type="predicted"/>
<evidence type="ECO:0000259" key="2">
    <source>
        <dbReference type="SMART" id="SM00829"/>
    </source>
</evidence>